<gene>
    <name evidence="1" type="ORF">BAJUN_03220</name>
</gene>
<evidence type="ECO:0000313" key="2">
    <source>
        <dbReference type="Proteomes" id="UP001057427"/>
    </source>
</evidence>
<name>A0A9E7N7R4_9CAUD</name>
<sequence length="165" mass="18670">MRGYSRVTRHTFRVCRETAPYTCTCIGCKKTFKRKATVEQTENPFNKNEDGSVKTVLEVHRSARAAALAEAEKLEGSEIICRNCEEAPRKALLLEMAAEPAKFFQVEGKFWGSPMHYLAERKQVVEVHGFLDGNRQNYAPENHVSQGYRITAEGLLRASKFKEAA</sequence>
<reference evidence="1" key="1">
    <citation type="submission" date="2022-05" db="EMBL/GenBank/DDBJ databases">
        <authorList>
            <person name="Friedrich I."/>
            <person name="Poehlein A."/>
            <person name="Schneider D."/>
            <person name="Hertel R."/>
            <person name="Daniel R."/>
        </authorList>
    </citation>
    <scope>NUCLEOTIDE SEQUENCE</scope>
</reference>
<keyword evidence="2" id="KW-1185">Reference proteome</keyword>
<dbReference type="Proteomes" id="UP001057427">
    <property type="component" value="Segment"/>
</dbReference>
<dbReference type="EMBL" id="ON529858">
    <property type="protein sequence ID" value="UTC29924.1"/>
    <property type="molecule type" value="Genomic_DNA"/>
</dbReference>
<protein>
    <submittedName>
        <fullName evidence="1">Uncharacterized protein</fullName>
    </submittedName>
</protein>
<accession>A0A9E7N7R4</accession>
<proteinExistence type="predicted"/>
<evidence type="ECO:0000313" key="1">
    <source>
        <dbReference type="EMBL" id="UTC29924.1"/>
    </source>
</evidence>
<organism evidence="1 2">
    <name type="scientific">Brevundimonas phage vB_BgoS-Bajun</name>
    <dbReference type="NCBI Taxonomy" id="2948594"/>
    <lineage>
        <taxon>Viruses</taxon>
        <taxon>Duplodnaviria</taxon>
        <taxon>Heunggongvirae</taxon>
        <taxon>Uroviricota</taxon>
        <taxon>Caudoviricetes</taxon>
        <taxon>Dolichocephalovirinae</taxon>
    </lineage>
</organism>